<organism evidence="1 2">
    <name type="scientific">Corchorus olitorius</name>
    <dbReference type="NCBI Taxonomy" id="93759"/>
    <lineage>
        <taxon>Eukaryota</taxon>
        <taxon>Viridiplantae</taxon>
        <taxon>Streptophyta</taxon>
        <taxon>Embryophyta</taxon>
        <taxon>Tracheophyta</taxon>
        <taxon>Spermatophyta</taxon>
        <taxon>Magnoliopsida</taxon>
        <taxon>eudicotyledons</taxon>
        <taxon>Gunneridae</taxon>
        <taxon>Pentapetalae</taxon>
        <taxon>rosids</taxon>
        <taxon>malvids</taxon>
        <taxon>Malvales</taxon>
        <taxon>Malvaceae</taxon>
        <taxon>Grewioideae</taxon>
        <taxon>Apeibeae</taxon>
        <taxon>Corchorus</taxon>
    </lineage>
</organism>
<dbReference type="Proteomes" id="UP000187203">
    <property type="component" value="Unassembled WGS sequence"/>
</dbReference>
<sequence>MVLPRARIVGAGGVIRDSTGRWLVGYAAHLGDLKFVC</sequence>
<protein>
    <submittedName>
        <fullName evidence="1">Ribonuclease H protein</fullName>
    </submittedName>
</protein>
<evidence type="ECO:0000313" key="1">
    <source>
        <dbReference type="EMBL" id="OMO60916.1"/>
    </source>
</evidence>
<evidence type="ECO:0000313" key="2">
    <source>
        <dbReference type="Proteomes" id="UP000187203"/>
    </source>
</evidence>
<name>A0A1R3GS88_9ROSI</name>
<accession>A0A1R3GS88</accession>
<comment type="caution">
    <text evidence="1">The sequence shown here is derived from an EMBL/GenBank/DDBJ whole genome shotgun (WGS) entry which is preliminary data.</text>
</comment>
<keyword evidence="2" id="KW-1185">Reference proteome</keyword>
<gene>
    <name evidence="1" type="ORF">COLO4_33677</name>
</gene>
<dbReference type="AlphaFoldDB" id="A0A1R3GS88"/>
<proteinExistence type="predicted"/>
<reference evidence="2" key="1">
    <citation type="submission" date="2013-09" db="EMBL/GenBank/DDBJ databases">
        <title>Corchorus olitorius genome sequencing.</title>
        <authorList>
            <person name="Alam M."/>
            <person name="Haque M.S."/>
            <person name="Islam M.S."/>
            <person name="Emdad E.M."/>
            <person name="Islam M.M."/>
            <person name="Ahmed B."/>
            <person name="Halim A."/>
            <person name="Hossen Q.M.M."/>
            <person name="Hossain M.Z."/>
            <person name="Ahmed R."/>
            <person name="Khan M.M."/>
            <person name="Islam R."/>
            <person name="Rashid M.M."/>
            <person name="Khan S.A."/>
            <person name="Rahman M.S."/>
            <person name="Alam M."/>
            <person name="Yahiya A.S."/>
            <person name="Khan M.S."/>
            <person name="Azam M.S."/>
            <person name="Haque T."/>
            <person name="Lashkar M.Z.H."/>
            <person name="Akhand A.I."/>
            <person name="Morshed G."/>
            <person name="Roy S."/>
            <person name="Uddin K.S."/>
            <person name="Rabeya T."/>
            <person name="Hossain A.S."/>
            <person name="Chowdhury A."/>
            <person name="Snigdha A.R."/>
            <person name="Mortoza M.S."/>
            <person name="Matin S.A."/>
            <person name="Hoque S.M.E."/>
            <person name="Islam M.K."/>
            <person name="Roy D.K."/>
            <person name="Haider R."/>
            <person name="Moosa M.M."/>
            <person name="Elias S.M."/>
            <person name="Hasan A.M."/>
            <person name="Jahan S."/>
            <person name="Shafiuddin M."/>
            <person name="Mahmood N."/>
            <person name="Shommy N.S."/>
        </authorList>
    </citation>
    <scope>NUCLEOTIDE SEQUENCE [LARGE SCALE GENOMIC DNA]</scope>
    <source>
        <strain evidence="2">cv. O-4</strain>
    </source>
</reference>
<dbReference type="EMBL" id="AWUE01021804">
    <property type="protein sequence ID" value="OMO60916.1"/>
    <property type="molecule type" value="Genomic_DNA"/>
</dbReference>